<dbReference type="GO" id="GO:0016020">
    <property type="term" value="C:membrane"/>
    <property type="evidence" value="ECO:0007669"/>
    <property type="project" value="InterPro"/>
</dbReference>
<name>A0A450TP23_9GAMM</name>
<keyword evidence="5" id="KW-0333">Golgi apparatus</keyword>
<dbReference type="SUPFAM" id="SSF52540">
    <property type="entry name" value="P-loop containing nucleoside triphosphate hydrolases"/>
    <property type="match status" value="1"/>
</dbReference>
<dbReference type="GO" id="GO:0016051">
    <property type="term" value="P:carbohydrate biosynthetic process"/>
    <property type="evidence" value="ECO:0007669"/>
    <property type="project" value="InterPro"/>
</dbReference>
<dbReference type="Pfam" id="PF03567">
    <property type="entry name" value="Sulfotransfer_2"/>
    <property type="match status" value="1"/>
</dbReference>
<dbReference type="InterPro" id="IPR005331">
    <property type="entry name" value="Sulfotransferase"/>
</dbReference>
<dbReference type="InterPro" id="IPR027417">
    <property type="entry name" value="P-loop_NTPase"/>
</dbReference>
<dbReference type="EMBL" id="CAADFE010000019">
    <property type="protein sequence ID" value="VFJ69623.1"/>
    <property type="molecule type" value="Genomic_DNA"/>
</dbReference>
<keyword evidence="7" id="KW-0325">Glycoprotein</keyword>
<evidence type="ECO:0000313" key="8">
    <source>
        <dbReference type="EMBL" id="VFJ69623.1"/>
    </source>
</evidence>
<keyword evidence="2 8" id="KW-0808">Transferase</keyword>
<accession>A0A450TP23</accession>
<evidence type="ECO:0000256" key="7">
    <source>
        <dbReference type="ARBA" id="ARBA00023180"/>
    </source>
</evidence>
<protein>
    <submittedName>
        <fullName evidence="8">Sulfotransferase family protein</fullName>
    </submittedName>
</protein>
<dbReference type="InterPro" id="IPR018011">
    <property type="entry name" value="Carb_sulfotrans_8-10"/>
</dbReference>
<dbReference type="PANTHER" id="PTHR12137">
    <property type="entry name" value="CARBOHYDRATE SULFOTRANSFERASE"/>
    <property type="match status" value="1"/>
</dbReference>
<keyword evidence="3" id="KW-0812">Transmembrane</keyword>
<evidence type="ECO:0000256" key="2">
    <source>
        <dbReference type="ARBA" id="ARBA00022679"/>
    </source>
</evidence>
<keyword evidence="6" id="KW-0472">Membrane</keyword>
<dbReference type="GO" id="GO:0008146">
    <property type="term" value="F:sulfotransferase activity"/>
    <property type="evidence" value="ECO:0007669"/>
    <property type="project" value="InterPro"/>
</dbReference>
<evidence type="ECO:0000256" key="5">
    <source>
        <dbReference type="ARBA" id="ARBA00023034"/>
    </source>
</evidence>
<sequence length="236" mass="28314">MKTTAEDNRVLDDESREIHLGLMKTRDSDAMPIAHPVCPTICDEKKFIWFQVPKSASRTVYYHLRQHVHLDCEHPYDILIPINRYRNYFKFGFVRNPWDRLVSCWISKVAQNNKLFRFPEPELERMRVFSNFVDWVAGQDMETCNVHLRLQCRLIDLGSIDYVGRVENMDRDYAEVCRLLDIPMDGYEHRNGSSRRQGFRGYTGPTIHYRDFYDHDLAEKVFRIYRKDIQIFGYRF</sequence>
<proteinExistence type="predicted"/>
<keyword evidence="4" id="KW-1133">Transmembrane helix</keyword>
<organism evidence="8">
    <name type="scientific">Candidatus Kentrum sp. FW</name>
    <dbReference type="NCBI Taxonomy" id="2126338"/>
    <lineage>
        <taxon>Bacteria</taxon>
        <taxon>Pseudomonadati</taxon>
        <taxon>Pseudomonadota</taxon>
        <taxon>Gammaproteobacteria</taxon>
        <taxon>Candidatus Kentrum</taxon>
    </lineage>
</organism>
<evidence type="ECO:0000256" key="6">
    <source>
        <dbReference type="ARBA" id="ARBA00023136"/>
    </source>
</evidence>
<evidence type="ECO:0000256" key="3">
    <source>
        <dbReference type="ARBA" id="ARBA00022692"/>
    </source>
</evidence>
<dbReference type="AlphaFoldDB" id="A0A450TP23"/>
<evidence type="ECO:0000256" key="4">
    <source>
        <dbReference type="ARBA" id="ARBA00022989"/>
    </source>
</evidence>
<gene>
    <name evidence="8" type="ORF">BECKFW1821C_GA0114237_101928</name>
</gene>
<evidence type="ECO:0000256" key="1">
    <source>
        <dbReference type="ARBA" id="ARBA00004323"/>
    </source>
</evidence>
<reference evidence="8" key="1">
    <citation type="submission" date="2019-02" db="EMBL/GenBank/DDBJ databases">
        <authorList>
            <person name="Gruber-Vodicka R. H."/>
            <person name="Seah K. B. B."/>
        </authorList>
    </citation>
    <scope>NUCLEOTIDE SEQUENCE</scope>
    <source>
        <strain evidence="8">BECK_BZ131</strain>
    </source>
</reference>
<comment type="subcellular location">
    <subcellularLocation>
        <location evidence="1">Golgi apparatus membrane</location>
        <topology evidence="1">Single-pass type II membrane protein</topology>
    </subcellularLocation>
</comment>
<dbReference type="PANTHER" id="PTHR12137:SF54">
    <property type="entry name" value="CARBOHYDRATE SULFOTRANSFERASE"/>
    <property type="match status" value="1"/>
</dbReference>